<name>A0A066U582_9PSEU</name>
<protein>
    <submittedName>
        <fullName evidence="2">Phosphoesterase</fullName>
    </submittedName>
</protein>
<evidence type="ECO:0000313" key="2">
    <source>
        <dbReference type="EMBL" id="KDN19269.1"/>
    </source>
</evidence>
<dbReference type="GO" id="GO:0035312">
    <property type="term" value="F:5'-3' DNA exonuclease activity"/>
    <property type="evidence" value="ECO:0007669"/>
    <property type="project" value="TreeGrafter"/>
</dbReference>
<dbReference type="Proteomes" id="UP000027345">
    <property type="component" value="Unassembled WGS sequence"/>
</dbReference>
<dbReference type="SMART" id="SM00481">
    <property type="entry name" value="POLIIIAc"/>
    <property type="match status" value="1"/>
</dbReference>
<dbReference type="Gene3D" id="3.20.20.140">
    <property type="entry name" value="Metal-dependent hydrolases"/>
    <property type="match status" value="1"/>
</dbReference>
<dbReference type="eggNOG" id="COG0613">
    <property type="taxonomic scope" value="Bacteria"/>
</dbReference>
<dbReference type="OrthoDB" id="9804333at2"/>
<dbReference type="Pfam" id="PF02811">
    <property type="entry name" value="PHP"/>
    <property type="match status" value="1"/>
</dbReference>
<dbReference type="EMBL" id="JMQI01000055">
    <property type="protein sequence ID" value="KDN19269.1"/>
    <property type="molecule type" value="Genomic_DNA"/>
</dbReference>
<accession>A0A066U582</accession>
<organism evidence="2 3">
    <name type="scientific">Amycolatopsis rifamycinica</name>
    <dbReference type="NCBI Taxonomy" id="287986"/>
    <lineage>
        <taxon>Bacteria</taxon>
        <taxon>Bacillati</taxon>
        <taxon>Actinomycetota</taxon>
        <taxon>Actinomycetes</taxon>
        <taxon>Pseudonocardiales</taxon>
        <taxon>Pseudonocardiaceae</taxon>
        <taxon>Amycolatopsis</taxon>
    </lineage>
</organism>
<comment type="caution">
    <text evidence="2">The sequence shown here is derived from an EMBL/GenBank/DDBJ whole genome shotgun (WGS) entry which is preliminary data.</text>
</comment>
<reference evidence="2 3" key="1">
    <citation type="submission" date="2014-05" db="EMBL/GenBank/DDBJ databases">
        <title>Draft genome sequence of Amycolatopsis rifamycinica DSM 46095.</title>
        <authorList>
            <person name="Lal R."/>
            <person name="Saxena A."/>
            <person name="Kumari R."/>
            <person name="Mukherjee U."/>
            <person name="Singh P."/>
            <person name="Sangwan N."/>
            <person name="Mahato N.K."/>
        </authorList>
    </citation>
    <scope>NUCLEOTIDE SEQUENCE [LARGE SCALE GENOMIC DNA]</scope>
    <source>
        <strain evidence="2 3">DSM 46095</strain>
    </source>
</reference>
<proteinExistence type="predicted"/>
<dbReference type="InterPro" id="IPR016195">
    <property type="entry name" value="Pol/histidinol_Pase-like"/>
</dbReference>
<dbReference type="InterPro" id="IPR003141">
    <property type="entry name" value="Pol/His_phosphatase_N"/>
</dbReference>
<evidence type="ECO:0000313" key="3">
    <source>
        <dbReference type="Proteomes" id="UP000027345"/>
    </source>
</evidence>
<dbReference type="SUPFAM" id="SSF89550">
    <property type="entry name" value="PHP domain-like"/>
    <property type="match status" value="1"/>
</dbReference>
<dbReference type="STRING" id="287986.DV20_26815"/>
<feature type="domain" description="Polymerase/histidinol phosphatase N-terminal" evidence="1">
    <location>
        <begin position="3"/>
        <end position="68"/>
    </location>
</feature>
<keyword evidence="3" id="KW-1185">Reference proteome</keyword>
<dbReference type="GO" id="GO:0004534">
    <property type="term" value="F:5'-3' RNA exonuclease activity"/>
    <property type="evidence" value="ECO:0007669"/>
    <property type="project" value="TreeGrafter"/>
</dbReference>
<dbReference type="AlphaFoldDB" id="A0A066U582"/>
<dbReference type="InterPro" id="IPR052018">
    <property type="entry name" value="PHP_domain"/>
</dbReference>
<dbReference type="CDD" id="cd07438">
    <property type="entry name" value="PHP_HisPPase_AMP"/>
    <property type="match status" value="1"/>
</dbReference>
<dbReference type="PANTHER" id="PTHR42924">
    <property type="entry name" value="EXONUCLEASE"/>
    <property type="match status" value="1"/>
</dbReference>
<dbReference type="PANTHER" id="PTHR42924:SF3">
    <property type="entry name" value="POLYMERASE_HISTIDINOL PHOSPHATASE N-TERMINAL DOMAIN-CONTAINING PROTEIN"/>
    <property type="match status" value="1"/>
</dbReference>
<sequence length="275" mass="28113">MTIDLHTHSTASDGTTPPAELPLLAAKAGLDVVALTDHDTFAGLAEAGRAAADAGIELVPGVEISCRLDDAEVHLLGYFADPADGPLAAELELIRGDRARRAVRMVERCRELGAPITLEQVRAIAGGAPLGRPHVAAALVAAGVVADTRAAFTAGWLADGGRADVPKHVLSAADAIALVRGAGGVAVLAHPRSEKRRAEVSDAQLAALAEAGLAGLEAGHPEQPAEVAGRLRAVAAGLGLLTTGSSDFHGDRKPVRLGEFTTPPDVLAALRERAR</sequence>
<dbReference type="RefSeq" id="WP_043784715.1">
    <property type="nucleotide sequence ID" value="NZ_JMQI01000055.1"/>
</dbReference>
<dbReference type="Gene3D" id="1.10.150.650">
    <property type="match status" value="1"/>
</dbReference>
<evidence type="ECO:0000259" key="1">
    <source>
        <dbReference type="SMART" id="SM00481"/>
    </source>
</evidence>
<dbReference type="InterPro" id="IPR004013">
    <property type="entry name" value="PHP_dom"/>
</dbReference>
<gene>
    <name evidence="2" type="ORF">DV20_26815</name>
</gene>